<comment type="subcellular location">
    <subcellularLocation>
        <location evidence="1">Membrane</location>
        <topology evidence="1">Multi-pass membrane protein</topology>
    </subcellularLocation>
</comment>
<feature type="transmembrane region" description="Helical" evidence="6">
    <location>
        <begin position="299"/>
        <end position="319"/>
    </location>
</feature>
<evidence type="ECO:0000256" key="1">
    <source>
        <dbReference type="ARBA" id="ARBA00004141"/>
    </source>
</evidence>
<dbReference type="GO" id="GO:0005886">
    <property type="term" value="C:plasma membrane"/>
    <property type="evidence" value="ECO:0007669"/>
    <property type="project" value="TreeGrafter"/>
</dbReference>
<feature type="transmembrane region" description="Helical" evidence="6">
    <location>
        <begin position="78"/>
        <end position="102"/>
    </location>
</feature>
<dbReference type="STRING" id="1802697.A2925_01695"/>
<keyword evidence="5 6" id="KW-0472">Membrane</keyword>
<reference evidence="7 8" key="1">
    <citation type="journal article" date="2016" name="Nat. Commun.">
        <title>Thousands of microbial genomes shed light on interconnected biogeochemical processes in an aquifer system.</title>
        <authorList>
            <person name="Anantharaman K."/>
            <person name="Brown C.T."/>
            <person name="Hug L.A."/>
            <person name="Sharon I."/>
            <person name="Castelle C.J."/>
            <person name="Probst A.J."/>
            <person name="Thomas B.C."/>
            <person name="Singh A."/>
            <person name="Wilkins M.J."/>
            <person name="Karaoz U."/>
            <person name="Brodie E.L."/>
            <person name="Williams K.H."/>
            <person name="Hubbard S.S."/>
            <person name="Banfield J.F."/>
        </authorList>
    </citation>
    <scope>NUCLEOTIDE SEQUENCE [LARGE SCALE GENOMIC DNA]</scope>
</reference>
<dbReference type="PANTHER" id="PTHR22926:SF5">
    <property type="entry name" value="PHOSPHO-N-ACETYLMURAMOYL-PENTAPEPTIDE-TRANSFERASE HOMOLOG"/>
    <property type="match status" value="1"/>
</dbReference>
<evidence type="ECO:0000313" key="7">
    <source>
        <dbReference type="EMBL" id="OGN26278.1"/>
    </source>
</evidence>
<evidence type="ECO:0000256" key="4">
    <source>
        <dbReference type="ARBA" id="ARBA00022989"/>
    </source>
</evidence>
<evidence type="ECO:0008006" key="9">
    <source>
        <dbReference type="Google" id="ProtNLM"/>
    </source>
</evidence>
<dbReference type="Pfam" id="PF00953">
    <property type="entry name" value="Glycos_transf_4"/>
    <property type="match status" value="1"/>
</dbReference>
<feature type="transmembrane region" description="Helical" evidence="6">
    <location>
        <begin position="225"/>
        <end position="243"/>
    </location>
</feature>
<accession>A0A1F8GNM2</accession>
<name>A0A1F8GNM2_9BACT</name>
<dbReference type="PANTHER" id="PTHR22926">
    <property type="entry name" value="PHOSPHO-N-ACETYLMURAMOYL-PENTAPEPTIDE-TRANSFERASE"/>
    <property type="match status" value="1"/>
</dbReference>
<dbReference type="AlphaFoldDB" id="A0A1F8GNM2"/>
<feature type="transmembrane region" description="Helical" evidence="6">
    <location>
        <begin position="200"/>
        <end position="218"/>
    </location>
</feature>
<feature type="transmembrane region" description="Helical" evidence="6">
    <location>
        <begin position="249"/>
        <end position="266"/>
    </location>
</feature>
<organism evidence="7 8">
    <name type="scientific">Candidatus Yanofskybacteria bacterium RIFCSPLOWO2_01_FULL_44_22</name>
    <dbReference type="NCBI Taxonomy" id="1802697"/>
    <lineage>
        <taxon>Bacteria</taxon>
        <taxon>Candidatus Yanofskyibacteriota</taxon>
    </lineage>
</organism>
<gene>
    <name evidence="7" type="ORF">A2925_01695</name>
</gene>
<feature type="transmembrane region" description="Helical" evidence="6">
    <location>
        <begin position="163"/>
        <end position="180"/>
    </location>
</feature>
<dbReference type="Proteomes" id="UP000178256">
    <property type="component" value="Unassembled WGS sequence"/>
</dbReference>
<dbReference type="InterPro" id="IPR000715">
    <property type="entry name" value="Glycosyl_transferase_4"/>
</dbReference>
<feature type="transmembrane region" description="Helical" evidence="6">
    <location>
        <begin position="352"/>
        <end position="369"/>
    </location>
</feature>
<proteinExistence type="predicted"/>
<dbReference type="EMBL" id="MGKL01000007">
    <property type="protein sequence ID" value="OGN26278.1"/>
    <property type="molecule type" value="Genomic_DNA"/>
</dbReference>
<evidence type="ECO:0000313" key="8">
    <source>
        <dbReference type="Proteomes" id="UP000178256"/>
    </source>
</evidence>
<evidence type="ECO:0000256" key="3">
    <source>
        <dbReference type="ARBA" id="ARBA00022692"/>
    </source>
</evidence>
<feature type="transmembrane region" description="Helical" evidence="6">
    <location>
        <begin position="12"/>
        <end position="39"/>
    </location>
</feature>
<dbReference type="GO" id="GO:0044038">
    <property type="term" value="P:cell wall macromolecule biosynthetic process"/>
    <property type="evidence" value="ECO:0007669"/>
    <property type="project" value="TreeGrafter"/>
</dbReference>
<evidence type="ECO:0000256" key="2">
    <source>
        <dbReference type="ARBA" id="ARBA00022679"/>
    </source>
</evidence>
<dbReference type="GO" id="GO:0016780">
    <property type="term" value="F:phosphotransferase activity, for other substituted phosphate groups"/>
    <property type="evidence" value="ECO:0007669"/>
    <property type="project" value="InterPro"/>
</dbReference>
<protein>
    <recommendedName>
        <fullName evidence="9">Phospho-N-acetylmuramoyl-pentapeptide-transferase</fullName>
    </recommendedName>
</protein>
<dbReference type="GO" id="GO:0071555">
    <property type="term" value="P:cell wall organization"/>
    <property type="evidence" value="ECO:0007669"/>
    <property type="project" value="TreeGrafter"/>
</dbReference>
<keyword evidence="3 6" id="KW-0812">Transmembrane</keyword>
<feature type="transmembrane region" description="Helical" evidence="6">
    <location>
        <begin position="114"/>
        <end position="133"/>
    </location>
</feature>
<keyword evidence="4 6" id="KW-1133">Transmembrane helix</keyword>
<comment type="caution">
    <text evidence="7">The sequence shown here is derived from an EMBL/GenBank/DDBJ whole genome shotgun (WGS) entry which is preliminary data.</text>
</comment>
<evidence type="ECO:0000256" key="5">
    <source>
        <dbReference type="ARBA" id="ARBA00023136"/>
    </source>
</evidence>
<evidence type="ECO:0000256" key="6">
    <source>
        <dbReference type="SAM" id="Phobius"/>
    </source>
</evidence>
<keyword evidence="2" id="KW-0808">Transferase</keyword>
<sequence length="370" mass="40031">METIMIPEASLSVIKISVAGAAAFLLAFLLTPTLVNILYKHQLWRKSVREKALGGGEVPFFQKFHGAGETGVPRFGGILIWVVPPVLALLFWALSFTGFGFLEKLNFLSRSQTWLPLATLIAASAVGFLDDMLQVVLKPGKDFLGSVWAKLGKHTGGGLSLQYRFLLVALIGLVGAWWFYEKLEFTTFHVPGVGSFDIGIWYLPLFVLVMLATYSGGVIDGLDGLAGGTFASIFMSFGIIAFSSGQIDLAAFCIAMAGTLLAFLWSNIPPAKFYMGETGMMGLTATLTVVAFLSDSVAVLPIIGSLLVLESGSVIVQLLSKKFRKKKILLAAPIHHHFEALGWPHYKVTMRFWIIGVVSAIVGVAIRLLG</sequence>